<feature type="transmembrane region" description="Helical" evidence="1">
    <location>
        <begin position="93"/>
        <end position="115"/>
    </location>
</feature>
<proteinExistence type="predicted"/>
<accession>A0AAE4D0B3</accession>
<protein>
    <submittedName>
        <fullName evidence="2">Thiosulfate dehydrogenase [quinone] large subunit</fullName>
        <ecNumber evidence="2">1.8.5.2</ecNumber>
    </submittedName>
</protein>
<sequence length="188" mass="19810">MAERPAAGGPEPPAEVLATTAKAETAAQRAARYVFGGIRLALGWIFLWAFLDKTFGLGHETEPAAAWINGGSPTKGFLSFGATGPFQGFYQDIAGAAWADWLFMAGLAGIAVALLLGIGLRIAAATGGLLYVLMWTAVLPPENNIFMDDHLINAALLAGLALIAAGDTLGLGRWWASLPVVRHHTWLK</sequence>
<keyword evidence="3" id="KW-1185">Reference proteome</keyword>
<dbReference type="EMBL" id="JAVDYC010000001">
    <property type="protein sequence ID" value="MDR7327749.1"/>
    <property type="molecule type" value="Genomic_DNA"/>
</dbReference>
<keyword evidence="2" id="KW-0560">Oxidoreductase</keyword>
<dbReference type="Proteomes" id="UP001183629">
    <property type="component" value="Unassembled WGS sequence"/>
</dbReference>
<feature type="transmembrane region" description="Helical" evidence="1">
    <location>
        <begin position="151"/>
        <end position="172"/>
    </location>
</feature>
<keyword evidence="1" id="KW-0472">Membrane</keyword>
<evidence type="ECO:0000313" key="3">
    <source>
        <dbReference type="Proteomes" id="UP001183629"/>
    </source>
</evidence>
<feature type="transmembrane region" description="Helical" evidence="1">
    <location>
        <begin position="122"/>
        <end position="139"/>
    </location>
</feature>
<name>A0AAE4D0B3_9ACTN</name>
<comment type="caution">
    <text evidence="2">The sequence shown here is derived from an EMBL/GenBank/DDBJ whole genome shotgun (WGS) entry which is preliminary data.</text>
</comment>
<evidence type="ECO:0000313" key="2">
    <source>
        <dbReference type="EMBL" id="MDR7327749.1"/>
    </source>
</evidence>
<evidence type="ECO:0000256" key="1">
    <source>
        <dbReference type="SAM" id="Phobius"/>
    </source>
</evidence>
<keyword evidence="1" id="KW-0812">Transmembrane</keyword>
<keyword evidence="1" id="KW-1133">Transmembrane helix</keyword>
<reference evidence="2 3" key="1">
    <citation type="submission" date="2023-07" db="EMBL/GenBank/DDBJ databases">
        <title>Sequencing the genomes of 1000 actinobacteria strains.</title>
        <authorList>
            <person name="Klenk H.-P."/>
        </authorList>
    </citation>
    <scope>NUCLEOTIDE SEQUENCE [LARGE SCALE GENOMIC DNA]</scope>
    <source>
        <strain evidence="2 3">DSM 44711</strain>
    </source>
</reference>
<dbReference type="GO" id="GO:0043831">
    <property type="term" value="F:thiosulfate dehydrogenase (quinone) activity"/>
    <property type="evidence" value="ECO:0007669"/>
    <property type="project" value="UniProtKB-EC"/>
</dbReference>
<feature type="transmembrane region" description="Helical" evidence="1">
    <location>
        <begin position="30"/>
        <end position="51"/>
    </location>
</feature>
<dbReference type="EC" id="1.8.5.2" evidence="2"/>
<gene>
    <name evidence="2" type="ORF">J2S44_007999</name>
</gene>
<organism evidence="2 3">
    <name type="scientific">Catenuloplanes niger</name>
    <dbReference type="NCBI Taxonomy" id="587534"/>
    <lineage>
        <taxon>Bacteria</taxon>
        <taxon>Bacillati</taxon>
        <taxon>Actinomycetota</taxon>
        <taxon>Actinomycetes</taxon>
        <taxon>Micromonosporales</taxon>
        <taxon>Micromonosporaceae</taxon>
        <taxon>Catenuloplanes</taxon>
    </lineage>
</organism>
<dbReference type="AlphaFoldDB" id="A0AAE4D0B3"/>